<feature type="domain" description="Ricin B lectin" evidence="7">
    <location>
        <begin position="670"/>
        <end position="796"/>
    </location>
</feature>
<evidence type="ECO:0000256" key="2">
    <source>
        <dbReference type="ARBA" id="ARBA00012657"/>
    </source>
</evidence>
<evidence type="ECO:0000256" key="6">
    <source>
        <dbReference type="SAM" id="SignalP"/>
    </source>
</evidence>
<organism evidence="8 9">
    <name type="scientific">Amycolatopsis australiensis</name>
    <dbReference type="NCBI Taxonomy" id="546364"/>
    <lineage>
        <taxon>Bacteria</taxon>
        <taxon>Bacillati</taxon>
        <taxon>Actinomycetota</taxon>
        <taxon>Actinomycetes</taxon>
        <taxon>Pseudonocardiales</taxon>
        <taxon>Pseudonocardiaceae</taxon>
        <taxon>Amycolatopsis</taxon>
    </lineage>
</organism>
<dbReference type="OrthoDB" id="9806701at2"/>
<dbReference type="PROSITE" id="PS50231">
    <property type="entry name" value="RICIN_B_LECTIN"/>
    <property type="match status" value="1"/>
</dbReference>
<feature type="signal peptide" evidence="6">
    <location>
        <begin position="1"/>
        <end position="32"/>
    </location>
</feature>
<dbReference type="InterPro" id="IPR013320">
    <property type="entry name" value="ConA-like_dom_sf"/>
</dbReference>
<dbReference type="Proteomes" id="UP000182740">
    <property type="component" value="Unassembled WGS sequence"/>
</dbReference>
<dbReference type="InterPro" id="IPR049161">
    <property type="entry name" value="GH59_cat"/>
</dbReference>
<sequence>MPRTLLRRVRTAAVAALVLAGCVVAAAAPAQAATSITLDGASAGRTFDGVGAVSGGGGNSRLLIDYPEPQRGQILDYLFKPGYGAALQILKVEMGGDTNSTSGAEPSHAHFRGDLDCGRGYEWWIMEQAKARNPGIKLVGLPWGAPGWIGNGTFFSNDLVGYYLSWLGCAKQHGLTIDYLTTVQNEKQWSADWTVTMRNALNANGYSAVKIISGDSWPGDWGPASAISTNTAYRNATDVLSAHYTCGYLSAQTSCGVPSDVVGTGKTLWSSENGSQDYNDGAKPLARGINRVYLDGKMTAYLNWDLIAATTPNIPWPTVGLVLANQPWSGSYAVGKDTWALAHTTQFTAPGWKYLDTSSGYLGGNRANGSSVTLKAPNTGDYSTVIETMDAGAAQTLTFTTTGGLSTGPVHVWSTDLNSNNPADFFVHTADVTPSGGSFSLTVQPGRLYTVTTTTGQGKGTATSPPAGSLNLPYSDDFDGYAAGKEARYLMDMEGAFETAACGAGRAGMCVRQAAPQKAIPWKKVTDPYALLGNVAWSNYTVNADVLLEKSGYAELIGRAGSQDTGNQGALNAYYLRVSDTGAWSILRNNTSQQVTTLRSGTTAALGTGRWHQLSLGFSGGTITAAVDGTTLGTVTDTTFPAGQAGLGTSQGETAQFDNLAVTGAGGGSTSVLRNTNAGRCLDVPNVSQANGTQVALWDCNGGSNQQWTLTSGKQILVYGAKCLDAEAAGTAPGTRAIIWDCTGGANQQWTAGTDGTITGVQSGLCLTPNGGGTGNGTPVTLQTCTGGTAQKWARN</sequence>
<dbReference type="InterPro" id="IPR049162">
    <property type="entry name" value="GH59_C"/>
</dbReference>
<dbReference type="Pfam" id="PF21708">
    <property type="entry name" value="Glyco_hydro_59_C"/>
    <property type="match status" value="1"/>
</dbReference>
<evidence type="ECO:0000256" key="1">
    <source>
        <dbReference type="ARBA" id="ARBA00005637"/>
    </source>
</evidence>
<dbReference type="EC" id="3.2.1.46" evidence="2"/>
<accession>A0A1K1SN42</accession>
<dbReference type="GO" id="GO:0016020">
    <property type="term" value="C:membrane"/>
    <property type="evidence" value="ECO:0007669"/>
    <property type="project" value="GOC"/>
</dbReference>
<reference evidence="9" key="1">
    <citation type="submission" date="2016-11" db="EMBL/GenBank/DDBJ databases">
        <authorList>
            <person name="Varghese N."/>
            <person name="Submissions S."/>
        </authorList>
    </citation>
    <scope>NUCLEOTIDE SEQUENCE [LARGE SCALE GENOMIC DNA]</scope>
    <source>
        <strain evidence="9">DSM 44671</strain>
    </source>
</reference>
<dbReference type="Pfam" id="PF02057">
    <property type="entry name" value="Glyco_hydro_59"/>
    <property type="match status" value="1"/>
</dbReference>
<dbReference type="GO" id="GO:0004336">
    <property type="term" value="F:galactosylceramidase activity"/>
    <property type="evidence" value="ECO:0007669"/>
    <property type="project" value="UniProtKB-EC"/>
</dbReference>
<dbReference type="SUPFAM" id="SSF50370">
    <property type="entry name" value="Ricin B-like lectins"/>
    <property type="match status" value="1"/>
</dbReference>
<dbReference type="GO" id="GO:0005764">
    <property type="term" value="C:lysosome"/>
    <property type="evidence" value="ECO:0007669"/>
    <property type="project" value="TreeGrafter"/>
</dbReference>
<dbReference type="PRINTS" id="PR00850">
    <property type="entry name" value="GLHYDRLASE59"/>
</dbReference>
<dbReference type="InterPro" id="IPR013785">
    <property type="entry name" value="Aldolase_TIM"/>
</dbReference>
<dbReference type="PANTHER" id="PTHR15172:SF1">
    <property type="entry name" value="GALACTOCEREBROSIDASE"/>
    <property type="match status" value="1"/>
</dbReference>
<dbReference type="InterPro" id="IPR000772">
    <property type="entry name" value="Ricin_B_lectin"/>
</dbReference>
<keyword evidence="8" id="KW-0378">Hydrolase</keyword>
<keyword evidence="6" id="KW-0732">Signal</keyword>
<dbReference type="InterPro" id="IPR001286">
    <property type="entry name" value="Glyco_hydro_59"/>
</dbReference>
<keyword evidence="9" id="KW-1185">Reference proteome</keyword>
<evidence type="ECO:0000313" key="8">
    <source>
        <dbReference type="EMBL" id="SFW85636.1"/>
    </source>
</evidence>
<dbReference type="PANTHER" id="PTHR15172">
    <property type="entry name" value="GALACTOCEREBROSIDASE"/>
    <property type="match status" value="1"/>
</dbReference>
<dbReference type="EMBL" id="FPJG01000006">
    <property type="protein sequence ID" value="SFW85636.1"/>
    <property type="molecule type" value="Genomic_DNA"/>
</dbReference>
<dbReference type="AlphaFoldDB" id="A0A1K1SN42"/>
<evidence type="ECO:0000313" key="9">
    <source>
        <dbReference type="Proteomes" id="UP000182740"/>
    </source>
</evidence>
<gene>
    <name evidence="8" type="ORF">SAMN04489730_6188</name>
</gene>
<keyword evidence="4" id="KW-0443">Lipid metabolism</keyword>
<dbReference type="SUPFAM" id="SSF51445">
    <property type="entry name" value="(Trans)glycosidases"/>
    <property type="match status" value="1"/>
</dbReference>
<evidence type="ECO:0000256" key="5">
    <source>
        <dbReference type="ARBA" id="ARBA00033098"/>
    </source>
</evidence>
<dbReference type="PROSITE" id="PS51257">
    <property type="entry name" value="PROKAR_LIPOPROTEIN"/>
    <property type="match status" value="1"/>
</dbReference>
<proteinExistence type="inferred from homology"/>
<dbReference type="SMART" id="SM00458">
    <property type="entry name" value="RICIN"/>
    <property type="match status" value="1"/>
</dbReference>
<dbReference type="Gene3D" id="2.80.10.50">
    <property type="match status" value="1"/>
</dbReference>
<evidence type="ECO:0000259" key="7">
    <source>
        <dbReference type="SMART" id="SM00458"/>
    </source>
</evidence>
<keyword evidence="4" id="KW-0442">Lipid degradation</keyword>
<dbReference type="RefSeq" id="WP_072479558.1">
    <property type="nucleotide sequence ID" value="NZ_FPJG01000006.1"/>
</dbReference>
<dbReference type="CDD" id="cd23418">
    <property type="entry name" value="beta-trefoil_Ricin_XLN-like"/>
    <property type="match status" value="1"/>
</dbReference>
<evidence type="ECO:0000256" key="3">
    <source>
        <dbReference type="ARBA" id="ARBA00022919"/>
    </source>
</evidence>
<name>A0A1K1SN42_9PSEU</name>
<dbReference type="Gene3D" id="2.60.120.560">
    <property type="entry name" value="Exo-inulinase, domain 1"/>
    <property type="match status" value="1"/>
</dbReference>
<dbReference type="GO" id="GO:0006683">
    <property type="term" value="P:galactosylceramide catabolic process"/>
    <property type="evidence" value="ECO:0007669"/>
    <property type="project" value="InterPro"/>
</dbReference>
<evidence type="ECO:0000256" key="4">
    <source>
        <dbReference type="ARBA" id="ARBA00022963"/>
    </source>
</evidence>
<comment type="similarity">
    <text evidence="1">Belongs to the glycosyl hydrolase 59 family.</text>
</comment>
<dbReference type="InterPro" id="IPR035992">
    <property type="entry name" value="Ricin_B-like_lectins"/>
</dbReference>
<feature type="chain" id="PRO_5013244678" description="galactosylceramidase" evidence="6">
    <location>
        <begin position="33"/>
        <end position="796"/>
    </location>
</feature>
<dbReference type="SUPFAM" id="SSF49899">
    <property type="entry name" value="Concanavalin A-like lectins/glucanases"/>
    <property type="match status" value="1"/>
</dbReference>
<dbReference type="STRING" id="546364.SAMN04489730_6188"/>
<keyword evidence="3" id="KW-0746">Sphingolipid metabolism</keyword>
<dbReference type="Gene3D" id="3.20.20.70">
    <property type="entry name" value="Aldolase class I"/>
    <property type="match status" value="1"/>
</dbReference>
<dbReference type="Pfam" id="PF00652">
    <property type="entry name" value="Ricin_B_lectin"/>
    <property type="match status" value="1"/>
</dbReference>
<protein>
    <recommendedName>
        <fullName evidence="2">galactosylceramidase</fullName>
        <ecNumber evidence="2">3.2.1.46</ecNumber>
    </recommendedName>
    <alternativeName>
        <fullName evidence="5">Galactosylceramidase</fullName>
    </alternativeName>
</protein>
<dbReference type="Gene3D" id="3.20.20.80">
    <property type="entry name" value="Glycosidases"/>
    <property type="match status" value="1"/>
</dbReference>
<dbReference type="InterPro" id="IPR017853">
    <property type="entry name" value="GH"/>
</dbReference>